<dbReference type="Pfam" id="PF00702">
    <property type="entry name" value="Hydrolase"/>
    <property type="match status" value="1"/>
</dbReference>
<keyword evidence="6" id="KW-1185">Reference proteome</keyword>
<evidence type="ECO:0000256" key="3">
    <source>
        <dbReference type="ARBA" id="ARBA00006171"/>
    </source>
</evidence>
<comment type="catalytic activity">
    <reaction evidence="1">
        <text>2-phosphoglycolate + H2O = glycolate + phosphate</text>
        <dbReference type="Rhea" id="RHEA:14369"/>
        <dbReference type="ChEBI" id="CHEBI:15377"/>
        <dbReference type="ChEBI" id="CHEBI:29805"/>
        <dbReference type="ChEBI" id="CHEBI:43474"/>
        <dbReference type="ChEBI" id="CHEBI:58033"/>
        <dbReference type="EC" id="3.1.3.18"/>
    </reaction>
</comment>
<dbReference type="SFLD" id="SFLDG01129">
    <property type="entry name" value="C1.5:_HAD__Beta-PGM__Phosphata"/>
    <property type="match status" value="1"/>
</dbReference>
<evidence type="ECO:0000313" key="6">
    <source>
        <dbReference type="Proteomes" id="UP000182882"/>
    </source>
</evidence>
<dbReference type="InterPro" id="IPR023214">
    <property type="entry name" value="HAD_sf"/>
</dbReference>
<gene>
    <name evidence="5" type="ORF">SAMN05216406_10478</name>
</gene>
<dbReference type="PANTHER" id="PTHR43434:SF1">
    <property type="entry name" value="PHOSPHOGLYCOLATE PHOSPHATASE"/>
    <property type="match status" value="1"/>
</dbReference>
<dbReference type="Gene3D" id="1.10.150.240">
    <property type="entry name" value="Putative phosphatase, domain 2"/>
    <property type="match status" value="1"/>
</dbReference>
<dbReference type="SFLD" id="SFLDS00003">
    <property type="entry name" value="Haloacid_Dehalogenase"/>
    <property type="match status" value="1"/>
</dbReference>
<dbReference type="Proteomes" id="UP000182882">
    <property type="component" value="Unassembled WGS sequence"/>
</dbReference>
<dbReference type="GO" id="GO:0005829">
    <property type="term" value="C:cytosol"/>
    <property type="evidence" value="ECO:0007669"/>
    <property type="project" value="TreeGrafter"/>
</dbReference>
<reference evidence="6" key="1">
    <citation type="submission" date="2016-10" db="EMBL/GenBank/DDBJ databases">
        <authorList>
            <person name="Varghese N."/>
            <person name="Submissions S."/>
        </authorList>
    </citation>
    <scope>NUCLEOTIDE SEQUENCE [LARGE SCALE GENOMIC DNA]</scope>
    <source>
        <strain evidence="6">Nm10</strain>
    </source>
</reference>
<proteinExistence type="inferred from homology"/>
<dbReference type="InterPro" id="IPR050155">
    <property type="entry name" value="HAD-like_hydrolase_sf"/>
</dbReference>
<comment type="similarity">
    <text evidence="3">Belongs to the HAD-like hydrolase superfamily. CbbY/CbbZ/Gph/YieH family.</text>
</comment>
<dbReference type="EC" id="3.1.3.18" evidence="4"/>
<dbReference type="InterPro" id="IPR036412">
    <property type="entry name" value="HAD-like_sf"/>
</dbReference>
<dbReference type="AlphaFoldDB" id="A0A1H2DR25"/>
<dbReference type="RefSeq" id="WP_062557858.1">
    <property type="nucleotide sequence ID" value="NZ_CP013341.1"/>
</dbReference>
<sequence>MRNFDWQAIIFDFDGVVVESGKIKTQAFADLYRPYGEEIVAKVVQFHNQNGGMSRYHKFRHFQQHYLHKAPLTKAEEKQLDIRFSELVVEAVIAADPVPGALELIRQQAERIPLFVASGTPDSELKVIVERRGLAPYFKAVHGAPALKKTIIAEFLSTYGLNPASVLMIGDAIADLEGAQANNTAFLGRVFPGDPNPFPAHIEIVPDLRGLADLSNSP</sequence>
<comment type="pathway">
    <text evidence="2">Organic acid metabolism; glycolate biosynthesis; glycolate from 2-phosphoglycolate: step 1/1.</text>
</comment>
<dbReference type="GO" id="GO:0006281">
    <property type="term" value="P:DNA repair"/>
    <property type="evidence" value="ECO:0007669"/>
    <property type="project" value="TreeGrafter"/>
</dbReference>
<dbReference type="KEGG" id="nur:ATY38_02250"/>
<accession>A0A1H2DR25</accession>
<evidence type="ECO:0000313" key="5">
    <source>
        <dbReference type="EMBL" id="SDT85340.1"/>
    </source>
</evidence>
<evidence type="ECO:0000256" key="2">
    <source>
        <dbReference type="ARBA" id="ARBA00004818"/>
    </source>
</evidence>
<organism evidence="5 6">
    <name type="scientific">Nitrosomonas ureae</name>
    <dbReference type="NCBI Taxonomy" id="44577"/>
    <lineage>
        <taxon>Bacteria</taxon>
        <taxon>Pseudomonadati</taxon>
        <taxon>Pseudomonadota</taxon>
        <taxon>Betaproteobacteria</taxon>
        <taxon>Nitrosomonadales</taxon>
        <taxon>Nitrosomonadaceae</taxon>
        <taxon>Nitrosomonas</taxon>
    </lineage>
</organism>
<name>A0A1H2DR25_9PROT</name>
<dbReference type="SUPFAM" id="SSF56784">
    <property type="entry name" value="HAD-like"/>
    <property type="match status" value="1"/>
</dbReference>
<protein>
    <recommendedName>
        <fullName evidence="4">phosphoglycolate phosphatase</fullName>
        <ecNumber evidence="4">3.1.3.18</ecNumber>
    </recommendedName>
</protein>
<evidence type="ECO:0000256" key="4">
    <source>
        <dbReference type="ARBA" id="ARBA00013078"/>
    </source>
</evidence>
<dbReference type="Gene3D" id="3.40.50.1000">
    <property type="entry name" value="HAD superfamily/HAD-like"/>
    <property type="match status" value="1"/>
</dbReference>
<dbReference type="InterPro" id="IPR023198">
    <property type="entry name" value="PGP-like_dom2"/>
</dbReference>
<dbReference type="GO" id="GO:0008967">
    <property type="term" value="F:phosphoglycolate phosphatase activity"/>
    <property type="evidence" value="ECO:0007669"/>
    <property type="project" value="UniProtKB-EC"/>
</dbReference>
<dbReference type="EMBL" id="FNLN01000004">
    <property type="protein sequence ID" value="SDT85340.1"/>
    <property type="molecule type" value="Genomic_DNA"/>
</dbReference>
<evidence type="ECO:0000256" key="1">
    <source>
        <dbReference type="ARBA" id="ARBA00000830"/>
    </source>
</evidence>
<dbReference type="PANTHER" id="PTHR43434">
    <property type="entry name" value="PHOSPHOGLYCOLATE PHOSPHATASE"/>
    <property type="match status" value="1"/>
</dbReference>